<evidence type="ECO:0000256" key="3">
    <source>
        <dbReference type="SAM" id="MobiDB-lite"/>
    </source>
</evidence>
<feature type="region of interest" description="Disordered" evidence="3">
    <location>
        <begin position="85"/>
        <end position="106"/>
    </location>
</feature>
<evidence type="ECO:0000256" key="1">
    <source>
        <dbReference type="ARBA" id="ARBA00008315"/>
    </source>
</evidence>
<feature type="compositionally biased region" description="Polar residues" evidence="3">
    <location>
        <begin position="88"/>
        <end position="98"/>
    </location>
</feature>
<proteinExistence type="inferred from homology"/>
<dbReference type="PANTHER" id="PTHR33768">
    <property type="entry name" value="MIP11318P"/>
    <property type="match status" value="1"/>
</dbReference>
<dbReference type="InterPro" id="IPR029488">
    <property type="entry name" value="Hmw/CFAP97"/>
</dbReference>
<name>A0A7S2P7L5_9STRA</name>
<evidence type="ECO:0000313" key="4">
    <source>
        <dbReference type="EMBL" id="CAD9582073.1"/>
    </source>
</evidence>
<feature type="coiled-coil region" evidence="2">
    <location>
        <begin position="49"/>
        <end position="76"/>
    </location>
</feature>
<gene>
    <name evidence="4" type="ORF">LDAN0321_LOCUS10553</name>
</gene>
<evidence type="ECO:0000256" key="2">
    <source>
        <dbReference type="SAM" id="Coils"/>
    </source>
</evidence>
<dbReference type="PANTHER" id="PTHR33768:SF3">
    <property type="entry name" value="MIP11318P"/>
    <property type="match status" value="1"/>
</dbReference>
<feature type="compositionally biased region" description="Acidic residues" evidence="3">
    <location>
        <begin position="200"/>
        <end position="211"/>
    </location>
</feature>
<organism evidence="4">
    <name type="scientific">Leptocylindrus danicus</name>
    <dbReference type="NCBI Taxonomy" id="163516"/>
    <lineage>
        <taxon>Eukaryota</taxon>
        <taxon>Sar</taxon>
        <taxon>Stramenopiles</taxon>
        <taxon>Ochrophyta</taxon>
        <taxon>Bacillariophyta</taxon>
        <taxon>Coscinodiscophyceae</taxon>
        <taxon>Chaetocerotophycidae</taxon>
        <taxon>Leptocylindrales</taxon>
        <taxon>Leptocylindraceae</taxon>
        <taxon>Leptocylindrus</taxon>
    </lineage>
</organism>
<dbReference type="EMBL" id="HBGY01016305">
    <property type="protein sequence ID" value="CAD9582073.1"/>
    <property type="molecule type" value="Transcribed_RNA"/>
</dbReference>
<sequence length="211" mass="25057">MDRGRKAMPVQNKACNERHVKKCQERHMQKLRDMKSSIDNKEPRMASHLKTKAKKNALVEERLKQIETENRLLLEKMSHIMRCKGSIDNKNSSSQYGRSLNKDQRKRELTRITKQNKQILRRLSESRPTYNHLKWKQEAKTNDNILSNICEFKKPLKRGSTLRPGQRRITTATSSYEEHQHGYQDEYDNSEGGYYYDGKQDEDEYDDESFE</sequence>
<accession>A0A7S2P7L5</accession>
<feature type="region of interest" description="Disordered" evidence="3">
    <location>
        <begin position="160"/>
        <end position="211"/>
    </location>
</feature>
<comment type="similarity">
    <text evidence="1">Belongs to the CFAP97 family.</text>
</comment>
<protein>
    <submittedName>
        <fullName evidence="4">Uncharacterized protein</fullName>
    </submittedName>
</protein>
<keyword evidence="2" id="KW-0175">Coiled coil</keyword>
<dbReference type="InterPro" id="IPR038792">
    <property type="entry name" value="CFAP97D1/2"/>
</dbReference>
<dbReference type="AlphaFoldDB" id="A0A7S2P7L5"/>
<dbReference type="Pfam" id="PF13879">
    <property type="entry name" value="Hmw_CFAP97"/>
    <property type="match status" value="1"/>
</dbReference>
<reference evidence="4" key="1">
    <citation type="submission" date="2021-01" db="EMBL/GenBank/DDBJ databases">
        <authorList>
            <person name="Corre E."/>
            <person name="Pelletier E."/>
            <person name="Niang G."/>
            <person name="Scheremetjew M."/>
            <person name="Finn R."/>
            <person name="Kale V."/>
            <person name="Holt S."/>
            <person name="Cochrane G."/>
            <person name="Meng A."/>
            <person name="Brown T."/>
            <person name="Cohen L."/>
        </authorList>
    </citation>
    <scope>NUCLEOTIDE SEQUENCE</scope>
    <source>
        <strain evidence="4">B650</strain>
    </source>
</reference>